<dbReference type="PRINTS" id="PR00111">
    <property type="entry name" value="ABHYDROLASE"/>
</dbReference>
<sequence length="267" mass="28467">MNTVMNPVMNTVELNGSACRYRTDGDPRNPAVLMCNSLGTDHTMWNAQVDTLSRCFHVVRYDTRGHGESASPPGPYSLEMLANDALALLDHLEICRAHVVGLSMGGLVAQCLGLYAPHRVNRLVLANTAARIGTAAGWRSRAEAVREDGLAGIAATSPARWFTPAFAAEYRTIVEPLQHALRRQSPEGYAACCDALAGADLGDDIRAIAAPVLVIAGEADPVTTVADGVALCTRIRDARLVTLPASHLSSIEVPAAFAREVQSFLHS</sequence>
<accession>A0A7W5EGU4</accession>
<gene>
    <name evidence="2" type="ORF">FHS02_005803</name>
</gene>
<comment type="caution">
    <text evidence="2">The sequence shown here is derived from an EMBL/GenBank/DDBJ whole genome shotgun (WGS) entry which is preliminary data.</text>
</comment>
<dbReference type="GO" id="GO:0047570">
    <property type="term" value="F:3-oxoadipate enol-lactonase activity"/>
    <property type="evidence" value="ECO:0007669"/>
    <property type="project" value="UniProtKB-EC"/>
</dbReference>
<reference evidence="2 3" key="1">
    <citation type="submission" date="2020-08" db="EMBL/GenBank/DDBJ databases">
        <title>Genomic Encyclopedia of Type Strains, Phase III (KMG-III): the genomes of soil and plant-associated and newly described type strains.</title>
        <authorList>
            <person name="Whitman W."/>
        </authorList>
    </citation>
    <scope>NUCLEOTIDE SEQUENCE [LARGE SCALE GENOMIC DNA]</scope>
    <source>
        <strain evidence="2 3">CECT 7753</strain>
    </source>
</reference>
<dbReference type="NCBIfam" id="TIGR02427">
    <property type="entry name" value="protocat_pcaD"/>
    <property type="match status" value="1"/>
</dbReference>
<evidence type="ECO:0000313" key="2">
    <source>
        <dbReference type="EMBL" id="MBB3224933.1"/>
    </source>
</evidence>
<dbReference type="EMBL" id="JACHXS010000015">
    <property type="protein sequence ID" value="MBB3224933.1"/>
    <property type="molecule type" value="Genomic_DNA"/>
</dbReference>
<dbReference type="RefSeq" id="WP_229422461.1">
    <property type="nucleotide sequence ID" value="NZ_CP040017.1"/>
</dbReference>
<dbReference type="GO" id="GO:0042952">
    <property type="term" value="P:beta-ketoadipate pathway"/>
    <property type="evidence" value="ECO:0007669"/>
    <property type="project" value="InterPro"/>
</dbReference>
<dbReference type="Proteomes" id="UP000584325">
    <property type="component" value="Unassembled WGS sequence"/>
</dbReference>
<dbReference type="EC" id="3.1.1.24" evidence="2"/>
<dbReference type="InterPro" id="IPR000073">
    <property type="entry name" value="AB_hydrolase_1"/>
</dbReference>
<dbReference type="Pfam" id="PF00561">
    <property type="entry name" value="Abhydrolase_1"/>
    <property type="match status" value="1"/>
</dbReference>
<feature type="domain" description="AB hydrolase-1" evidence="1">
    <location>
        <begin position="30"/>
        <end position="252"/>
    </location>
</feature>
<proteinExistence type="predicted"/>
<dbReference type="AlphaFoldDB" id="A0A7W5EGU4"/>
<dbReference type="InterPro" id="IPR026968">
    <property type="entry name" value="PcaD/CatD"/>
</dbReference>
<dbReference type="PANTHER" id="PTHR43433:SF5">
    <property type="entry name" value="AB HYDROLASE-1 DOMAIN-CONTAINING PROTEIN"/>
    <property type="match status" value="1"/>
</dbReference>
<dbReference type="InterPro" id="IPR050471">
    <property type="entry name" value="AB_hydrolase"/>
</dbReference>
<dbReference type="PANTHER" id="PTHR43433">
    <property type="entry name" value="HYDROLASE, ALPHA/BETA FOLD FAMILY PROTEIN"/>
    <property type="match status" value="1"/>
</dbReference>
<dbReference type="SUPFAM" id="SSF53474">
    <property type="entry name" value="alpha/beta-Hydrolases"/>
    <property type="match status" value="1"/>
</dbReference>
<evidence type="ECO:0000313" key="3">
    <source>
        <dbReference type="Proteomes" id="UP000584325"/>
    </source>
</evidence>
<dbReference type="Gene3D" id="3.40.50.1820">
    <property type="entry name" value="alpha/beta hydrolase"/>
    <property type="match status" value="1"/>
</dbReference>
<evidence type="ECO:0000259" key="1">
    <source>
        <dbReference type="Pfam" id="PF00561"/>
    </source>
</evidence>
<name>A0A7W5EGU4_9BURK</name>
<organism evidence="2 3">
    <name type="scientific">Pseudoduganella umbonata</name>
    <dbReference type="NCBI Taxonomy" id="864828"/>
    <lineage>
        <taxon>Bacteria</taxon>
        <taxon>Pseudomonadati</taxon>
        <taxon>Pseudomonadota</taxon>
        <taxon>Betaproteobacteria</taxon>
        <taxon>Burkholderiales</taxon>
        <taxon>Oxalobacteraceae</taxon>
        <taxon>Telluria group</taxon>
        <taxon>Pseudoduganella</taxon>
    </lineage>
</organism>
<protein>
    <submittedName>
        <fullName evidence="2">3-oxoadipate enol-lactonase</fullName>
        <ecNumber evidence="2">3.1.1.24</ecNumber>
    </submittedName>
</protein>
<keyword evidence="2" id="KW-0378">Hydrolase</keyword>
<dbReference type="InterPro" id="IPR029058">
    <property type="entry name" value="AB_hydrolase_fold"/>
</dbReference>